<sequence length="93" mass="9896">MALGFTALTGFASFVLVVGICIRLQQRHVALWQIVGVMPKAAFSILLLEVLLVSALSAVIGALVAIAVWPAYAAFVASIVVFRRAMSLLPRSL</sequence>
<name>A0ACD4PXZ3_9CORY</name>
<accession>A0ACD4PXZ3</accession>
<reference evidence="1 2" key="3">
    <citation type="journal article" date="2020" name="Int. J. Syst. Evol. Microbiol.">
        <title>Corynebacterium silvaticum sp. nov., a unique group of NTTB corynebacteria in wild boar and roe deer.</title>
        <authorList>
            <person name="Dangel A."/>
            <person name="Berger A."/>
            <person name="Rau J."/>
            <person name="Eisenberg T."/>
            <person name="Kampfer P."/>
            <person name="Margos G."/>
            <person name="Contzen M."/>
            <person name="Busse H.J."/>
            <person name="Konrad R."/>
            <person name="Peters M."/>
            <person name="Sting R."/>
            <person name="Sing A."/>
        </authorList>
    </citation>
    <scope>NUCLEOTIDE SEQUENCE [LARGE SCALE GENOMIC DNA]</scope>
    <source>
        <strain evidence="1 2">PO100/5</strain>
    </source>
</reference>
<proteinExistence type="predicted"/>
<keyword evidence="2" id="KW-1185">Reference proteome</keyword>
<organism evidence="1 2">
    <name type="scientific">Corynebacterium silvaticum</name>
    <dbReference type="NCBI Taxonomy" id="2320431"/>
    <lineage>
        <taxon>Bacteria</taxon>
        <taxon>Bacillati</taxon>
        <taxon>Actinomycetota</taxon>
        <taxon>Actinomycetes</taxon>
        <taxon>Mycobacteriales</taxon>
        <taxon>Corynebacteriaceae</taxon>
        <taxon>Corynebacterium</taxon>
    </lineage>
</organism>
<dbReference type="Proteomes" id="UP000195652">
    <property type="component" value="Chromosome"/>
</dbReference>
<reference evidence="1 2" key="1">
    <citation type="journal article" date="2014" name="BMC Vet. Res.">
        <title>First report of Corynebacterium pseudotuberculosis from caseous lymphadenitis lesions in Black Alentejano pig (Sus scrofa domesticus).</title>
        <authorList>
            <person name="Oliveira M."/>
            <person name="Barroco C."/>
            <person name="Mottola C."/>
            <person name="Santos R."/>
            <person name="Lemsaddek A."/>
            <person name="Tavares L."/>
            <person name="Semedo-Lemsaddek T."/>
        </authorList>
    </citation>
    <scope>NUCLEOTIDE SEQUENCE [LARGE SCALE GENOMIC DNA]</scope>
    <source>
        <strain evidence="1 2">PO100/5</strain>
    </source>
</reference>
<reference evidence="1 2" key="4">
    <citation type="journal article" date="2020" name="PLoS ONE">
        <title>Taxonomic classification of strain PO100/5 shows a broader geographic distribution and genetic markers of the recently described Corynebacterium silvaticum.</title>
        <authorList>
            <person name="Viana M.V.C."/>
            <person name="Profeta R."/>
            <person name="da Silva A.L."/>
            <person name="Hurtado R."/>
            <person name="Cerqueira J.C."/>
            <person name="Ribeiro B.F.S."/>
            <person name="Almeida M.O."/>
            <person name="Morais-Rodrigues F."/>
            <person name="Soares S.C."/>
            <person name="Oliveira M."/>
            <person name="Tavares L."/>
            <person name="Figueiredo H."/>
            <person name="Wattam A.R."/>
            <person name="Barh D."/>
            <person name="Ghosh P."/>
            <person name="Silva A."/>
            <person name="Azevedo V."/>
        </authorList>
    </citation>
    <scope>NUCLEOTIDE SEQUENCE [LARGE SCALE GENOMIC DNA]</scope>
    <source>
        <strain evidence="1 2">PO100/5</strain>
    </source>
</reference>
<dbReference type="EMBL" id="CP021417">
    <property type="protein sequence ID" value="WCV10568.1"/>
    <property type="molecule type" value="Genomic_DNA"/>
</dbReference>
<gene>
    <name evidence="1" type="ORF">CBE74_12750</name>
</gene>
<reference evidence="1 2" key="2">
    <citation type="journal article" date="2020" name="Antonie Van Leeuwenhoek">
        <title>Phylogenomic characterisation of a novel corynebacterial species pathogenic to animals.</title>
        <authorList>
            <person name="Moller J."/>
            <person name="Musella L."/>
            <person name="Melnikov V."/>
            <person name="Geissdorfer W."/>
            <person name="Burkovski A."/>
            <person name="Sangal V."/>
        </authorList>
    </citation>
    <scope>NUCLEOTIDE SEQUENCE [LARGE SCALE GENOMIC DNA]</scope>
    <source>
        <strain evidence="1 2">PO100/5</strain>
    </source>
</reference>
<protein>
    <submittedName>
        <fullName evidence="1">Uncharacterized protein</fullName>
    </submittedName>
</protein>
<evidence type="ECO:0000313" key="2">
    <source>
        <dbReference type="Proteomes" id="UP000195652"/>
    </source>
</evidence>
<evidence type="ECO:0000313" key="1">
    <source>
        <dbReference type="EMBL" id="WCV10568.1"/>
    </source>
</evidence>